<dbReference type="OrthoDB" id="3869857at2"/>
<evidence type="ECO:0000313" key="3">
    <source>
        <dbReference type="Proteomes" id="UP000305929"/>
    </source>
</evidence>
<dbReference type="AlphaFoldDB" id="A0A4U5WEL1"/>
<dbReference type="RefSeq" id="WP_137306376.1">
    <property type="nucleotide sequence ID" value="NZ_SZNQ01000001.1"/>
</dbReference>
<evidence type="ECO:0000256" key="1">
    <source>
        <dbReference type="SAM" id="MobiDB-lite"/>
    </source>
</evidence>
<dbReference type="EMBL" id="SZNQ01000001">
    <property type="protein sequence ID" value="TKT00267.1"/>
    <property type="molecule type" value="Genomic_DNA"/>
</dbReference>
<feature type="compositionally biased region" description="Low complexity" evidence="1">
    <location>
        <begin position="12"/>
        <end position="31"/>
    </location>
</feature>
<evidence type="ECO:0000313" key="2">
    <source>
        <dbReference type="EMBL" id="TKT00267.1"/>
    </source>
</evidence>
<comment type="caution">
    <text evidence="2">The sequence shown here is derived from an EMBL/GenBank/DDBJ whole genome shotgun (WGS) entry which is preliminary data.</text>
</comment>
<dbReference type="Proteomes" id="UP000305929">
    <property type="component" value="Unassembled WGS sequence"/>
</dbReference>
<keyword evidence="3" id="KW-1185">Reference proteome</keyword>
<sequence>MNAIGPVEPGEGTAVPRPVGRRPTPGRPTALRGRPLAAALTAALLLVAGGCLYATRPHLPPPTPPAPSQLPYPAQVVYVTFVGPHAPPPGSGPQSFAFEVLLSVDAGPEVTVTRVSQPYAGLSLTTAPRTPFRTEAGAARTIVITMHVTECGTVPENAGLPFLDVTLRNTRAIQEQSFILGARYAQALSRALQVACSNESGHHQNARDA</sequence>
<proteinExistence type="predicted"/>
<feature type="region of interest" description="Disordered" evidence="1">
    <location>
        <begin position="1"/>
        <end position="31"/>
    </location>
</feature>
<accession>A0A4U5WEL1</accession>
<gene>
    <name evidence="2" type="ORF">E4U91_09105</name>
</gene>
<organism evidence="2 3">
    <name type="scientific">Streptomyces lasalocidi</name>
    <name type="common">Streptomyces lasaliensis</name>
    <dbReference type="NCBI Taxonomy" id="324833"/>
    <lineage>
        <taxon>Bacteria</taxon>
        <taxon>Bacillati</taxon>
        <taxon>Actinomycetota</taxon>
        <taxon>Actinomycetes</taxon>
        <taxon>Kitasatosporales</taxon>
        <taxon>Streptomycetaceae</taxon>
        <taxon>Streptomyces</taxon>
    </lineage>
</organism>
<name>A0A4U5WEL1_STRLS</name>
<protein>
    <submittedName>
        <fullName evidence="2">Tat pathway signal sequence domain protein</fullName>
    </submittedName>
</protein>
<reference evidence="2 3" key="1">
    <citation type="submission" date="2019-04" db="EMBL/GenBank/DDBJ databases">
        <title>Streptomyces lasaliensis sp. nov., an Actinomycete isolated from soil which produces the polyether antibiotic lasalocid.</title>
        <authorList>
            <person name="Erwin G."/>
            <person name="Haber C."/>
        </authorList>
    </citation>
    <scope>NUCLEOTIDE SEQUENCE [LARGE SCALE GENOMIC DNA]</scope>
    <source>
        <strain evidence="2 3">X-537</strain>
    </source>
</reference>